<evidence type="ECO:0000313" key="2">
    <source>
        <dbReference type="Proteomes" id="UP001055879"/>
    </source>
</evidence>
<accession>A0ACB8Z5N3</accession>
<reference evidence="1 2" key="2">
    <citation type="journal article" date="2022" name="Mol. Ecol. Resour.">
        <title>The genomes of chicory, endive, great burdock and yacon provide insights into Asteraceae paleo-polyploidization history and plant inulin production.</title>
        <authorList>
            <person name="Fan W."/>
            <person name="Wang S."/>
            <person name="Wang H."/>
            <person name="Wang A."/>
            <person name="Jiang F."/>
            <person name="Liu H."/>
            <person name="Zhao H."/>
            <person name="Xu D."/>
            <person name="Zhang Y."/>
        </authorList>
    </citation>
    <scope>NUCLEOTIDE SEQUENCE [LARGE SCALE GENOMIC DNA]</scope>
    <source>
        <strain evidence="2">cv. Niubang</strain>
    </source>
</reference>
<reference evidence="2" key="1">
    <citation type="journal article" date="2022" name="Mol. Ecol. Resour.">
        <title>The genomes of chicory, endive, great burdock and yacon provide insights into Asteraceae palaeo-polyploidization history and plant inulin production.</title>
        <authorList>
            <person name="Fan W."/>
            <person name="Wang S."/>
            <person name="Wang H."/>
            <person name="Wang A."/>
            <person name="Jiang F."/>
            <person name="Liu H."/>
            <person name="Zhao H."/>
            <person name="Xu D."/>
            <person name="Zhang Y."/>
        </authorList>
    </citation>
    <scope>NUCLEOTIDE SEQUENCE [LARGE SCALE GENOMIC DNA]</scope>
    <source>
        <strain evidence="2">cv. Niubang</strain>
    </source>
</reference>
<dbReference type="Proteomes" id="UP001055879">
    <property type="component" value="Linkage Group LG11"/>
</dbReference>
<proteinExistence type="predicted"/>
<name>A0ACB8Z5N3_ARCLA</name>
<sequence>MSRFPTTSFGFQLPTMSRFPTDDLHSQPLTSRRSYLLHKNNQTCVWAAAAPDLQFTEKMKITALLVLKCNPDGSSDPVILANATDVSHFGYFQRSSVKEFIVFVGRTVAKRTPPSQRQSVQHEEYKVHSYNRNGLCALGFMDDHYPVRSAFSLLNQVLDEYQKNFGDSWKAIQADCSQAWPYLDEALTRFQDPAQADKLLKIQRELDETKIILHKTIDSVLERGEKLDSLVEKSSDLSTASQMFYKQAKKTNQCCTIL</sequence>
<keyword evidence="2" id="KW-1185">Reference proteome</keyword>
<organism evidence="1 2">
    <name type="scientific">Arctium lappa</name>
    <name type="common">Greater burdock</name>
    <name type="synonym">Lappa major</name>
    <dbReference type="NCBI Taxonomy" id="4217"/>
    <lineage>
        <taxon>Eukaryota</taxon>
        <taxon>Viridiplantae</taxon>
        <taxon>Streptophyta</taxon>
        <taxon>Embryophyta</taxon>
        <taxon>Tracheophyta</taxon>
        <taxon>Spermatophyta</taxon>
        <taxon>Magnoliopsida</taxon>
        <taxon>eudicotyledons</taxon>
        <taxon>Gunneridae</taxon>
        <taxon>Pentapetalae</taxon>
        <taxon>asterids</taxon>
        <taxon>campanulids</taxon>
        <taxon>Asterales</taxon>
        <taxon>Asteraceae</taxon>
        <taxon>Carduoideae</taxon>
        <taxon>Cardueae</taxon>
        <taxon>Arctiinae</taxon>
        <taxon>Arctium</taxon>
    </lineage>
</organism>
<dbReference type="EMBL" id="CM042057">
    <property type="protein sequence ID" value="KAI3693020.1"/>
    <property type="molecule type" value="Genomic_DNA"/>
</dbReference>
<protein>
    <submittedName>
        <fullName evidence="1">Uncharacterized protein</fullName>
    </submittedName>
</protein>
<evidence type="ECO:0000313" key="1">
    <source>
        <dbReference type="EMBL" id="KAI3693020.1"/>
    </source>
</evidence>
<gene>
    <name evidence="1" type="ORF">L6452_32847</name>
</gene>
<comment type="caution">
    <text evidence="1">The sequence shown here is derived from an EMBL/GenBank/DDBJ whole genome shotgun (WGS) entry which is preliminary data.</text>
</comment>